<organism evidence="1 2">
    <name type="scientific">Nitrospirillum amazonense</name>
    <dbReference type="NCBI Taxonomy" id="28077"/>
    <lineage>
        <taxon>Bacteria</taxon>
        <taxon>Pseudomonadati</taxon>
        <taxon>Pseudomonadota</taxon>
        <taxon>Alphaproteobacteria</taxon>
        <taxon>Rhodospirillales</taxon>
        <taxon>Azospirillaceae</taxon>
        <taxon>Nitrospirillum</taxon>
    </lineage>
</organism>
<dbReference type="AlphaFoldDB" id="A0A560FPF8"/>
<evidence type="ECO:0000313" key="2">
    <source>
        <dbReference type="Proteomes" id="UP000319859"/>
    </source>
</evidence>
<accession>A0A560FPF8</accession>
<dbReference type="Proteomes" id="UP000319859">
    <property type="component" value="Unassembled WGS sequence"/>
</dbReference>
<proteinExistence type="predicted"/>
<comment type="caution">
    <text evidence="1">The sequence shown here is derived from an EMBL/GenBank/DDBJ whole genome shotgun (WGS) entry which is preliminary data.</text>
</comment>
<name>A0A560FPF8_9PROT</name>
<gene>
    <name evidence="1" type="ORF">FBZ89_102264</name>
</gene>
<dbReference type="EMBL" id="VITN01000002">
    <property type="protein sequence ID" value="TWB23508.1"/>
    <property type="molecule type" value="Genomic_DNA"/>
</dbReference>
<evidence type="ECO:0000313" key="1">
    <source>
        <dbReference type="EMBL" id="TWB23508.1"/>
    </source>
</evidence>
<protein>
    <submittedName>
        <fullName evidence="1">Uncharacterized protein</fullName>
    </submittedName>
</protein>
<sequence>MRRRGVSPCAAALASARCFLAEGAQAQKRGLIRIQRALPALRGSKRIGAFRDFVMHELRKAPMGKAA</sequence>
<reference evidence="1 2" key="1">
    <citation type="submission" date="2019-06" db="EMBL/GenBank/DDBJ databases">
        <title>Genomic Encyclopedia of Type Strains, Phase IV (KMG-V): Genome sequencing to study the core and pangenomes of soil and plant-associated prokaryotes.</title>
        <authorList>
            <person name="Whitman W."/>
        </authorList>
    </citation>
    <scope>NUCLEOTIDE SEQUENCE [LARGE SCALE GENOMIC DNA]</scope>
    <source>
        <strain evidence="1 2">BR 11880</strain>
    </source>
</reference>